<dbReference type="InterPro" id="IPR036291">
    <property type="entry name" value="NAD(P)-bd_dom_sf"/>
</dbReference>
<gene>
    <name evidence="5" type="ORF">BJ684DRAFT_21755</name>
</gene>
<dbReference type="PROSITE" id="PS00061">
    <property type="entry name" value="ADH_SHORT"/>
    <property type="match status" value="1"/>
</dbReference>
<dbReference type="GO" id="GO:0016616">
    <property type="term" value="F:oxidoreductase activity, acting on the CH-OH group of donors, NAD or NADP as acceptor"/>
    <property type="evidence" value="ECO:0007669"/>
    <property type="project" value="TreeGrafter"/>
</dbReference>
<evidence type="ECO:0000259" key="4">
    <source>
        <dbReference type="SMART" id="SM00822"/>
    </source>
</evidence>
<dbReference type="SUPFAM" id="SSF51735">
    <property type="entry name" value="NAD(P)-binding Rossmann-fold domains"/>
    <property type="match status" value="1"/>
</dbReference>
<keyword evidence="3" id="KW-0560">Oxidoreductase</keyword>
<dbReference type="InterPro" id="IPR020904">
    <property type="entry name" value="Sc_DH/Rdtase_CS"/>
</dbReference>
<name>A0A4P9XZ72_9FUNG</name>
<sequence>MTLPVALVTGGTRGIGAAVVKALLPTHRVCFTGRDVTKVQEQQEAHLGTGHETLGVVCNVRETDQVTRLVEEVKAYGALDLVVHCAGITRNALLLRSNDQLVQEVMDTNLHGSIRVTRGILPLLLRQRKGSIIHVASVAGPFMGQSGLSIYGASKAGLIGLTTCLAKEVGRSGVRVNCLCPGYIHTDMTLDMSPDMVRDLTSRIPLGRFGEAQEVAQAVLYLHQAQYMTGQTLVLDGGLST</sequence>
<evidence type="ECO:0000256" key="2">
    <source>
        <dbReference type="ARBA" id="ARBA00022857"/>
    </source>
</evidence>
<keyword evidence="6" id="KW-1185">Reference proteome</keyword>
<dbReference type="GO" id="GO:0048038">
    <property type="term" value="F:quinone binding"/>
    <property type="evidence" value="ECO:0007669"/>
    <property type="project" value="TreeGrafter"/>
</dbReference>
<evidence type="ECO:0000313" key="6">
    <source>
        <dbReference type="Proteomes" id="UP000267251"/>
    </source>
</evidence>
<dbReference type="PANTHER" id="PTHR42760">
    <property type="entry name" value="SHORT-CHAIN DEHYDROGENASES/REDUCTASES FAMILY MEMBER"/>
    <property type="match status" value="1"/>
</dbReference>
<dbReference type="EMBL" id="KZ988732">
    <property type="protein sequence ID" value="RKP11664.1"/>
    <property type="molecule type" value="Genomic_DNA"/>
</dbReference>
<organism evidence="5 6">
    <name type="scientific">Piptocephalis cylindrospora</name>
    <dbReference type="NCBI Taxonomy" id="1907219"/>
    <lineage>
        <taxon>Eukaryota</taxon>
        <taxon>Fungi</taxon>
        <taxon>Fungi incertae sedis</taxon>
        <taxon>Zoopagomycota</taxon>
        <taxon>Zoopagomycotina</taxon>
        <taxon>Zoopagomycetes</taxon>
        <taxon>Zoopagales</taxon>
        <taxon>Piptocephalidaceae</taxon>
        <taxon>Piptocephalis</taxon>
    </lineage>
</organism>
<dbReference type="Proteomes" id="UP000267251">
    <property type="component" value="Unassembled WGS sequence"/>
</dbReference>
<dbReference type="PRINTS" id="PR00081">
    <property type="entry name" value="GDHRDH"/>
</dbReference>
<dbReference type="InterPro" id="IPR002347">
    <property type="entry name" value="SDR_fam"/>
</dbReference>
<dbReference type="PANTHER" id="PTHR42760:SF133">
    <property type="entry name" value="3-OXOACYL-[ACYL-CARRIER-PROTEIN] REDUCTASE"/>
    <property type="match status" value="1"/>
</dbReference>
<protein>
    <submittedName>
        <fullName evidence="5">3-oxoacyl-reductase</fullName>
    </submittedName>
</protein>
<dbReference type="SMART" id="SM00822">
    <property type="entry name" value="PKS_KR"/>
    <property type="match status" value="1"/>
</dbReference>
<dbReference type="OrthoDB" id="1669814at2759"/>
<evidence type="ECO:0000256" key="3">
    <source>
        <dbReference type="ARBA" id="ARBA00023002"/>
    </source>
</evidence>
<dbReference type="GO" id="GO:0006633">
    <property type="term" value="P:fatty acid biosynthetic process"/>
    <property type="evidence" value="ECO:0007669"/>
    <property type="project" value="TreeGrafter"/>
</dbReference>
<dbReference type="Gene3D" id="3.40.50.720">
    <property type="entry name" value="NAD(P)-binding Rossmann-like Domain"/>
    <property type="match status" value="1"/>
</dbReference>
<feature type="domain" description="Ketoreductase" evidence="4">
    <location>
        <begin position="4"/>
        <end position="182"/>
    </location>
</feature>
<dbReference type="AlphaFoldDB" id="A0A4P9XZ72"/>
<keyword evidence="2" id="KW-0521">NADP</keyword>
<accession>A0A4P9XZ72</accession>
<comment type="similarity">
    <text evidence="1">Belongs to the short-chain dehydrogenases/reductases (SDR) family.</text>
</comment>
<dbReference type="FunFam" id="3.40.50.720:FF:000173">
    <property type="entry name" value="3-oxoacyl-[acyl-carrier protein] reductase"/>
    <property type="match status" value="1"/>
</dbReference>
<dbReference type="PRINTS" id="PR00080">
    <property type="entry name" value="SDRFAMILY"/>
</dbReference>
<evidence type="ECO:0000313" key="5">
    <source>
        <dbReference type="EMBL" id="RKP11664.1"/>
    </source>
</evidence>
<evidence type="ECO:0000256" key="1">
    <source>
        <dbReference type="ARBA" id="ARBA00006484"/>
    </source>
</evidence>
<proteinExistence type="inferred from homology"/>
<dbReference type="Pfam" id="PF13561">
    <property type="entry name" value="adh_short_C2"/>
    <property type="match status" value="1"/>
</dbReference>
<reference evidence="6" key="1">
    <citation type="journal article" date="2018" name="Nat. Microbiol.">
        <title>Leveraging single-cell genomics to expand the fungal tree of life.</title>
        <authorList>
            <person name="Ahrendt S.R."/>
            <person name="Quandt C.A."/>
            <person name="Ciobanu D."/>
            <person name="Clum A."/>
            <person name="Salamov A."/>
            <person name="Andreopoulos B."/>
            <person name="Cheng J.F."/>
            <person name="Woyke T."/>
            <person name="Pelin A."/>
            <person name="Henrissat B."/>
            <person name="Reynolds N.K."/>
            <person name="Benny G.L."/>
            <person name="Smith M.E."/>
            <person name="James T.Y."/>
            <person name="Grigoriev I.V."/>
        </authorList>
    </citation>
    <scope>NUCLEOTIDE SEQUENCE [LARGE SCALE GENOMIC DNA]</scope>
</reference>
<dbReference type="InterPro" id="IPR057326">
    <property type="entry name" value="KR_dom"/>
</dbReference>